<comment type="caution">
    <text evidence="1">The sequence shown here is derived from an EMBL/GenBank/DDBJ whole genome shotgun (WGS) entry which is preliminary data.</text>
</comment>
<dbReference type="EMBL" id="LAZR01001042">
    <property type="protein sequence ID" value="KKN51925.1"/>
    <property type="molecule type" value="Genomic_DNA"/>
</dbReference>
<gene>
    <name evidence="1" type="ORF">LCGC14_0617620</name>
</gene>
<reference evidence="1" key="1">
    <citation type="journal article" date="2015" name="Nature">
        <title>Complex archaea that bridge the gap between prokaryotes and eukaryotes.</title>
        <authorList>
            <person name="Spang A."/>
            <person name="Saw J.H."/>
            <person name="Jorgensen S.L."/>
            <person name="Zaremba-Niedzwiedzka K."/>
            <person name="Martijn J."/>
            <person name="Lind A.E."/>
            <person name="van Eijk R."/>
            <person name="Schleper C."/>
            <person name="Guy L."/>
            <person name="Ettema T.J."/>
        </authorList>
    </citation>
    <scope>NUCLEOTIDE SEQUENCE</scope>
</reference>
<organism evidence="1">
    <name type="scientific">marine sediment metagenome</name>
    <dbReference type="NCBI Taxonomy" id="412755"/>
    <lineage>
        <taxon>unclassified sequences</taxon>
        <taxon>metagenomes</taxon>
        <taxon>ecological metagenomes</taxon>
    </lineage>
</organism>
<dbReference type="AlphaFoldDB" id="A0A0F9R5T3"/>
<evidence type="ECO:0000313" key="1">
    <source>
        <dbReference type="EMBL" id="KKN51925.1"/>
    </source>
</evidence>
<accession>A0A0F9R5T3</accession>
<protein>
    <submittedName>
        <fullName evidence="1">Uncharacterized protein</fullName>
    </submittedName>
</protein>
<sequence>MSTKKDISQYNACTTWKPVTVLANLKKHEFSSGIHELRVVNDYSINNSVVDYADSEKIKENQPFNSEISIQCLSTDLVRLSQFSFSFLLF</sequence>
<name>A0A0F9R5T3_9ZZZZ</name>
<proteinExistence type="predicted"/>